<dbReference type="Pfam" id="PF04634">
    <property type="entry name" value="YezG-like"/>
    <property type="match status" value="1"/>
</dbReference>
<evidence type="ECO:0000313" key="2">
    <source>
        <dbReference type="Proteomes" id="UP000321892"/>
    </source>
</evidence>
<dbReference type="EMBL" id="AP019823">
    <property type="protein sequence ID" value="BBM38525.1"/>
    <property type="molecule type" value="Genomic_DNA"/>
</dbReference>
<dbReference type="Gene3D" id="3.30.500.20">
    <property type="entry name" value="BH3703-like domains"/>
    <property type="match status" value="1"/>
</dbReference>
<protein>
    <recommendedName>
        <fullName evidence="3">Antitoxin YezG</fullName>
    </recommendedName>
</protein>
<dbReference type="AlphaFoldDB" id="A0A510JJT4"/>
<dbReference type="SUPFAM" id="SSF160424">
    <property type="entry name" value="BH3703-like"/>
    <property type="match status" value="1"/>
</dbReference>
<name>A0A510JJT4_9FUSO</name>
<dbReference type="InterPro" id="IPR036170">
    <property type="entry name" value="YezG-like_sf"/>
</dbReference>
<reference evidence="1 2" key="1">
    <citation type="submission" date="2019-07" db="EMBL/GenBank/DDBJ databases">
        <title>Complete Genome Sequence of Leptotrichia hofstadii Strain JCM16775.</title>
        <authorList>
            <person name="Watanabe S."/>
            <person name="Cui L."/>
        </authorList>
    </citation>
    <scope>NUCLEOTIDE SEQUENCE [LARGE SCALE GENOMIC DNA]</scope>
    <source>
        <strain evidence="1 2">JCM16775</strain>
    </source>
</reference>
<evidence type="ECO:0000313" key="1">
    <source>
        <dbReference type="EMBL" id="BBM38525.1"/>
    </source>
</evidence>
<keyword evidence="2" id="KW-1185">Reference proteome</keyword>
<sequence length="176" mass="21602">MKKLQEDFFKKLNSIIKDMAYQLEYGISDEWEKMYFRADMDDNFGGKVNFYFNTTENKEYKCCTEIPKMYNVPEKEYYEYFGKVYESLIFLKELFLEYKRTTWKAITIIVDKKMTIKTDYDYTDWLSSPYDSDLLLEYFFKYKYLGEMPKTENQEKLFKEIEKYQKRVVTCVSNKK</sequence>
<accession>A0A510JJT4</accession>
<organism evidence="1 2">
    <name type="scientific">Leptotrichia hofstadii</name>
    <dbReference type="NCBI Taxonomy" id="157688"/>
    <lineage>
        <taxon>Bacteria</taxon>
        <taxon>Fusobacteriati</taxon>
        <taxon>Fusobacteriota</taxon>
        <taxon>Fusobacteriia</taxon>
        <taxon>Fusobacteriales</taxon>
        <taxon>Leptotrichiaceae</taxon>
        <taxon>Leptotrichia</taxon>
    </lineage>
</organism>
<dbReference type="RefSeq" id="WP_006804263.1">
    <property type="nucleotide sequence ID" value="NZ_AP019823.1"/>
</dbReference>
<proteinExistence type="predicted"/>
<dbReference type="Proteomes" id="UP000321892">
    <property type="component" value="Chromosome"/>
</dbReference>
<dbReference type="KEGG" id="lhf:JCM16775_1234"/>
<gene>
    <name evidence="1" type="ORF">JCM16775_1234</name>
</gene>
<dbReference type="InterPro" id="IPR006728">
    <property type="entry name" value="YezG-like"/>
</dbReference>
<evidence type="ECO:0008006" key="3">
    <source>
        <dbReference type="Google" id="ProtNLM"/>
    </source>
</evidence>
<dbReference type="OrthoDB" id="1633905at2"/>